<dbReference type="EMBL" id="JRPK02000003">
    <property type="protein sequence ID" value="TLD99384.1"/>
    <property type="molecule type" value="Genomic_DNA"/>
</dbReference>
<feature type="domain" description="Knr4/Smi1-like" evidence="1">
    <location>
        <begin position="13"/>
        <end position="111"/>
    </location>
</feature>
<organism evidence="2 3">
    <name type="scientific">Helicobacter trogontum</name>
    <dbReference type="NCBI Taxonomy" id="50960"/>
    <lineage>
        <taxon>Bacteria</taxon>
        <taxon>Pseudomonadati</taxon>
        <taxon>Campylobacterota</taxon>
        <taxon>Epsilonproteobacteria</taxon>
        <taxon>Campylobacterales</taxon>
        <taxon>Helicobacteraceae</taxon>
        <taxon>Helicobacter</taxon>
    </lineage>
</organism>
<dbReference type="SUPFAM" id="SSF160631">
    <property type="entry name" value="SMI1/KNR4-like"/>
    <property type="match status" value="1"/>
</dbReference>
<proteinExistence type="predicted"/>
<comment type="caution">
    <text evidence="2">The sequence shown here is derived from an EMBL/GenBank/DDBJ whole genome shotgun (WGS) entry which is preliminary data.</text>
</comment>
<accession>A0A4U8TI49</accession>
<dbReference type="Gene3D" id="3.40.1580.10">
    <property type="entry name" value="SMI1/KNR4-like"/>
    <property type="match status" value="1"/>
</dbReference>
<protein>
    <submittedName>
        <fullName evidence="2">SMI1/KNR4 family protein</fullName>
    </submittedName>
</protein>
<evidence type="ECO:0000259" key="1">
    <source>
        <dbReference type="Pfam" id="PF09346"/>
    </source>
</evidence>
<dbReference type="AlphaFoldDB" id="A0A4U8TI49"/>
<evidence type="ECO:0000313" key="3">
    <source>
        <dbReference type="Proteomes" id="UP000029861"/>
    </source>
</evidence>
<dbReference type="InterPro" id="IPR037883">
    <property type="entry name" value="Knr4/Smi1-like_sf"/>
</dbReference>
<dbReference type="RefSeq" id="WP_081960353.1">
    <property type="nucleotide sequence ID" value="NZ_FZNF01000010.1"/>
</dbReference>
<name>A0A4U8TI49_9HELI</name>
<dbReference type="InterPro" id="IPR018958">
    <property type="entry name" value="Knr4/Smi1-like_dom"/>
</dbReference>
<dbReference type="Pfam" id="PF09346">
    <property type="entry name" value="SMI1_KNR4"/>
    <property type="match status" value="1"/>
</dbReference>
<evidence type="ECO:0000313" key="2">
    <source>
        <dbReference type="EMBL" id="TLD99384.1"/>
    </source>
</evidence>
<reference evidence="2 3" key="1">
    <citation type="journal article" date="2014" name="Genome Announc.">
        <title>Draft genome sequences of eight enterohepatic helicobacter species isolated from both laboratory and wild rodents.</title>
        <authorList>
            <person name="Sheh A."/>
            <person name="Shen Z."/>
            <person name="Fox J.G."/>
        </authorList>
    </citation>
    <scope>NUCLEOTIDE SEQUENCE [LARGE SCALE GENOMIC DNA]</scope>
    <source>
        <strain evidence="2 3">ATCC 49310</strain>
    </source>
</reference>
<dbReference type="Proteomes" id="UP000029861">
    <property type="component" value="Unassembled WGS sequence"/>
</dbReference>
<sequence>MRFMFVEHCEIKDILDLKLKQEVIDFLIKNNAGTPKNRELHINGRIYVFNNVLNFNPNSKYENVRDYIKNLKDILDNEIPFGRDGFGNIYLVDLDSCLVRFYEHESGNKIELLPFNSFVKLFRMDDDI</sequence>
<gene>
    <name evidence="2" type="ORF">LS80_001700</name>
</gene>